<reference evidence="1 2" key="1">
    <citation type="submission" date="2019-12" db="EMBL/GenBank/DDBJ databases">
        <title>Complete genome sequence of Pseudomonas stutzeri.</title>
        <authorList>
            <person name="Lim S.R."/>
            <person name="Kim J.H."/>
        </authorList>
    </citation>
    <scope>NUCLEOTIDE SEQUENCE [LARGE SCALE GENOMIC DNA]</scope>
    <source>
        <strain evidence="1 2">PM101005</strain>
    </source>
</reference>
<dbReference type="Proteomes" id="UP000438983">
    <property type="component" value="Chromosome"/>
</dbReference>
<gene>
    <name evidence="1" type="ORF">GQA94_13755</name>
</gene>
<dbReference type="AlphaFoldDB" id="A0A6I6LPJ1"/>
<dbReference type="OrthoDB" id="6168720at2"/>
<evidence type="ECO:0000313" key="1">
    <source>
        <dbReference type="EMBL" id="QGZ31070.1"/>
    </source>
</evidence>
<sequence>MPMKITAMEQTESVSDVLCDVCGDSTRIEGYGLQFGTLSASWGYGSTHDGERYEVHLCEPCFFRTISGLRRERMVNFMFSDEDQDLRDFGLVARNNFFNESGSSA</sequence>
<proteinExistence type="predicted"/>
<organism evidence="1 2">
    <name type="scientific">Stutzerimonas stutzeri</name>
    <name type="common">Pseudomonas stutzeri</name>
    <dbReference type="NCBI Taxonomy" id="316"/>
    <lineage>
        <taxon>Bacteria</taxon>
        <taxon>Pseudomonadati</taxon>
        <taxon>Pseudomonadota</taxon>
        <taxon>Gammaproteobacteria</taxon>
        <taxon>Pseudomonadales</taxon>
        <taxon>Pseudomonadaceae</taxon>
        <taxon>Stutzerimonas</taxon>
    </lineage>
</organism>
<dbReference type="EMBL" id="CP046902">
    <property type="protein sequence ID" value="QGZ31070.1"/>
    <property type="molecule type" value="Genomic_DNA"/>
</dbReference>
<name>A0A6I6LPJ1_STUST</name>
<accession>A0A6I6LPJ1</accession>
<evidence type="ECO:0000313" key="2">
    <source>
        <dbReference type="Proteomes" id="UP000438983"/>
    </source>
</evidence>
<protein>
    <submittedName>
        <fullName evidence="1">Uncharacterized protein</fullName>
    </submittedName>
</protein>